<gene>
    <name evidence="5" type="ORF">F1331_25960</name>
</gene>
<dbReference type="InterPro" id="IPR013096">
    <property type="entry name" value="Cupin_2"/>
</dbReference>
<dbReference type="Pfam" id="PF07883">
    <property type="entry name" value="Cupin_2"/>
    <property type="match status" value="1"/>
</dbReference>
<dbReference type="PANTHER" id="PTHR41517:SF1">
    <property type="entry name" value="CUPIN"/>
    <property type="match status" value="1"/>
</dbReference>
<dbReference type="InterPro" id="IPR000172">
    <property type="entry name" value="GMC_OxRdtase_N"/>
</dbReference>
<dbReference type="AlphaFoldDB" id="A0A8E5INB2"/>
<dbReference type="RefSeq" id="WP_219827636.1">
    <property type="nucleotide sequence ID" value="NZ_CP043765.1"/>
</dbReference>
<accession>A0A8E5INB2</accession>
<organism evidence="5">
    <name type="scientific">Salmonella enterica subsp. enterica serovar Dessau</name>
    <dbReference type="NCBI Taxonomy" id="2564349"/>
    <lineage>
        <taxon>Bacteria</taxon>
        <taxon>Pseudomonadati</taxon>
        <taxon>Pseudomonadota</taxon>
        <taxon>Gammaproteobacteria</taxon>
        <taxon>Enterobacterales</taxon>
        <taxon>Enterobacteriaceae</taxon>
        <taxon>Salmonella</taxon>
    </lineage>
</organism>
<dbReference type="SUPFAM" id="SSF51182">
    <property type="entry name" value="RmlC-like cupins"/>
    <property type="match status" value="1"/>
</dbReference>
<dbReference type="CDD" id="cd02216">
    <property type="entry name" value="cupin_GDO-like_N"/>
    <property type="match status" value="1"/>
</dbReference>
<reference evidence="5" key="1">
    <citation type="submission" date="2019-09" db="EMBL/GenBank/DDBJ databases">
        <title>Characterization of Mobilized Colistin Resistance Gene mcr-9 Carrying Colisitin Resistant Salmonella enterica serotype Senftenberg ST14.</title>
        <authorList>
            <person name="Cha M.-H."/>
            <person name="Woo G.-J."/>
        </authorList>
    </citation>
    <scope>NUCLEOTIDE SEQUENCE</scope>
    <source>
        <strain evidence="5">KUFSE-SAL0043</strain>
    </source>
</reference>
<evidence type="ECO:0000256" key="1">
    <source>
        <dbReference type="ARBA" id="ARBA00022964"/>
    </source>
</evidence>
<dbReference type="Gene3D" id="2.60.120.10">
    <property type="entry name" value="Jelly Rolls"/>
    <property type="match status" value="1"/>
</dbReference>
<evidence type="ECO:0000256" key="2">
    <source>
        <dbReference type="ARBA" id="ARBA00023002"/>
    </source>
</evidence>
<dbReference type="InterPro" id="IPR047183">
    <property type="entry name" value="GDO-like"/>
</dbReference>
<dbReference type="GO" id="GO:0051213">
    <property type="term" value="F:dioxygenase activity"/>
    <property type="evidence" value="ECO:0007669"/>
    <property type="project" value="UniProtKB-KW"/>
</dbReference>
<protein>
    <submittedName>
        <fullName evidence="5">Cupin domain-containing protein</fullName>
    </submittedName>
</protein>
<feature type="domain" description="Cupin type-2" evidence="4">
    <location>
        <begin position="100"/>
        <end position="159"/>
    </location>
</feature>
<name>A0A8E5INB2_SALET</name>
<dbReference type="PANTHER" id="PTHR41517">
    <property type="entry name" value="1,2-DIOXYGENASE PROTEIN-RELATED"/>
    <property type="match status" value="1"/>
</dbReference>
<keyword evidence="1" id="KW-0223">Dioxygenase</keyword>
<feature type="domain" description="Glucose-methanol-choline oxidoreductase N-terminal" evidence="3">
    <location>
        <begin position="14"/>
        <end position="84"/>
    </location>
</feature>
<dbReference type="GO" id="GO:0050660">
    <property type="term" value="F:flavin adenine dinucleotide binding"/>
    <property type="evidence" value="ECO:0007669"/>
    <property type="project" value="InterPro"/>
</dbReference>
<dbReference type="EMBL" id="CP043765">
    <property type="protein sequence ID" value="QUS47092.1"/>
    <property type="molecule type" value="Genomic_DNA"/>
</dbReference>
<evidence type="ECO:0000259" key="3">
    <source>
        <dbReference type="Pfam" id="PF00732"/>
    </source>
</evidence>
<evidence type="ECO:0000259" key="4">
    <source>
        <dbReference type="Pfam" id="PF07883"/>
    </source>
</evidence>
<evidence type="ECO:0000313" key="5">
    <source>
        <dbReference type="EMBL" id="QUS47092.1"/>
    </source>
</evidence>
<dbReference type="InterPro" id="IPR011051">
    <property type="entry name" value="RmlC_Cupin_sf"/>
</dbReference>
<dbReference type="GO" id="GO:0016614">
    <property type="term" value="F:oxidoreductase activity, acting on CH-OH group of donors"/>
    <property type="evidence" value="ECO:0007669"/>
    <property type="project" value="InterPro"/>
</dbReference>
<proteinExistence type="predicted"/>
<keyword evidence="2" id="KW-0560">Oxidoreductase</keyword>
<dbReference type="Pfam" id="PF00732">
    <property type="entry name" value="GMC_oxred_N"/>
    <property type="match status" value="1"/>
</dbReference>
<sequence length="223" mass="24627">MKAIKTSEVDMIPRLYKDGGMQMNTSVDFFILQGSCVGGSTTVSNMVLIRAADEAFARWAQLGAALPVEQLHDCYDRIERTLEAGIAEPSSASRSTQLFETPAHRHTQSALRFVLEGKGAYTAVDGERTAMAPGDFVITPSMTWHDHSNETSEPMFWLDGLDIPMVQFFDCSFAEGAKEDQQAISKPAGDTFARYGRNLLPIDQKRSSKTSPIFNVPKPQQDN</sequence>
<dbReference type="InterPro" id="IPR014710">
    <property type="entry name" value="RmlC-like_jellyroll"/>
</dbReference>